<organism evidence="1">
    <name type="scientific">Opuntia streptacantha</name>
    <name type="common">Prickly pear cactus</name>
    <name type="synonym">Opuntia cardona</name>
    <dbReference type="NCBI Taxonomy" id="393608"/>
    <lineage>
        <taxon>Eukaryota</taxon>
        <taxon>Viridiplantae</taxon>
        <taxon>Streptophyta</taxon>
        <taxon>Embryophyta</taxon>
        <taxon>Tracheophyta</taxon>
        <taxon>Spermatophyta</taxon>
        <taxon>Magnoliopsida</taxon>
        <taxon>eudicotyledons</taxon>
        <taxon>Gunneridae</taxon>
        <taxon>Pentapetalae</taxon>
        <taxon>Caryophyllales</taxon>
        <taxon>Cactineae</taxon>
        <taxon>Cactaceae</taxon>
        <taxon>Opuntioideae</taxon>
        <taxon>Opuntia</taxon>
    </lineage>
</organism>
<dbReference type="EMBL" id="GISG01283345">
    <property type="protein sequence ID" value="MBA4679439.1"/>
    <property type="molecule type" value="Transcribed_RNA"/>
</dbReference>
<accession>A0A7C9AZ60</accession>
<protein>
    <submittedName>
        <fullName evidence="1">Uncharacterized protein</fullName>
    </submittedName>
</protein>
<proteinExistence type="predicted"/>
<sequence length="187" mass="21600">MSAKSWMHQRKIDFPKARFAHVTQAKFNPKGSKFWCKTFNSHCVFLLGIRQFIIVFNVIIRQREVNPGLRMQSNIPSKCDDLFSDSNYAPPSIILRRNFFFRSILFDIRCLSVKIATELREFVPDPSDFYSFIGVIRVRIVRLAIAIGDLRRRSEKRCDTPELATQGIGELREVLFDSSSGCDFIVG</sequence>
<evidence type="ECO:0000313" key="1">
    <source>
        <dbReference type="EMBL" id="MBA4679439.1"/>
    </source>
</evidence>
<name>A0A7C9AZ60_OPUST</name>
<dbReference type="AlphaFoldDB" id="A0A7C9AZ60"/>
<reference evidence="1" key="2">
    <citation type="submission" date="2020-07" db="EMBL/GenBank/DDBJ databases">
        <authorList>
            <person name="Vera ALvarez R."/>
            <person name="Arias-Moreno D.M."/>
            <person name="Jimenez-Jacinto V."/>
            <person name="Jimenez-Bremont J.F."/>
            <person name="Swaminathan K."/>
            <person name="Moose S.P."/>
            <person name="Guerrero-Gonzalez M.L."/>
            <person name="Marino-Ramirez L."/>
            <person name="Landsman D."/>
            <person name="Rodriguez-Kessler M."/>
            <person name="Delgado-Sanchez P."/>
        </authorList>
    </citation>
    <scope>NUCLEOTIDE SEQUENCE</scope>
    <source>
        <tissue evidence="1">Cladode</tissue>
    </source>
</reference>
<reference evidence="1" key="1">
    <citation type="journal article" date="2013" name="J. Plant Res.">
        <title>Effect of fungi and light on seed germination of three Opuntia species from semiarid lands of central Mexico.</title>
        <authorList>
            <person name="Delgado-Sanchez P."/>
            <person name="Jimenez-Bremont J.F."/>
            <person name="Guerrero-Gonzalez Mde L."/>
            <person name="Flores J."/>
        </authorList>
    </citation>
    <scope>NUCLEOTIDE SEQUENCE</scope>
    <source>
        <tissue evidence="1">Cladode</tissue>
    </source>
</reference>